<dbReference type="SUPFAM" id="SSF53067">
    <property type="entry name" value="Actin-like ATPase domain"/>
    <property type="match status" value="1"/>
</dbReference>
<dbReference type="Gene3D" id="3.30.30.30">
    <property type="match status" value="1"/>
</dbReference>
<dbReference type="InterPro" id="IPR043129">
    <property type="entry name" value="ATPase_NBD"/>
</dbReference>
<organism evidence="5 6">
    <name type="scientific">Acaulospora morrowiae</name>
    <dbReference type="NCBI Taxonomy" id="94023"/>
    <lineage>
        <taxon>Eukaryota</taxon>
        <taxon>Fungi</taxon>
        <taxon>Fungi incertae sedis</taxon>
        <taxon>Mucoromycota</taxon>
        <taxon>Glomeromycotina</taxon>
        <taxon>Glomeromycetes</taxon>
        <taxon>Diversisporales</taxon>
        <taxon>Acaulosporaceae</taxon>
        <taxon>Acaulospora</taxon>
    </lineage>
</organism>
<dbReference type="Pfam" id="PF00012">
    <property type="entry name" value="HSP70"/>
    <property type="match status" value="1"/>
</dbReference>
<sequence>MSKILLFQSVLLLVTLFALSTSEAAVMAVDYGTDWFKVALVKPGIPLDIVLNRDSKRKTQSVLTVRGEERIYGTDAVNLGARLPQNTYFTLKKVIGRLADDTYSVEYQSTFPNKIIPGPKRGTVEFQHNDTTVFSVEELLAMQLSHAKELAEATAQEAIKDAVITVPPYYSQFERQAVLDAAELAGLHVLSLINEGTAVGLNYAISHFSSFTDEPQYHLFYDMGAGSTKASLISFKTVSVKDVGRFNKTVINLDVISIGYDRTLGGKEID</sequence>
<reference evidence="5" key="1">
    <citation type="submission" date="2021-06" db="EMBL/GenBank/DDBJ databases">
        <authorList>
            <person name="Kallberg Y."/>
            <person name="Tangrot J."/>
            <person name="Rosling A."/>
        </authorList>
    </citation>
    <scope>NUCLEOTIDE SEQUENCE</scope>
    <source>
        <strain evidence="5">CL551</strain>
    </source>
</reference>
<comment type="caution">
    <text evidence="5">The sequence shown here is derived from an EMBL/GenBank/DDBJ whole genome shotgun (WGS) entry which is preliminary data.</text>
</comment>
<gene>
    <name evidence="5" type="ORF">AMORRO_LOCUS13832</name>
</gene>
<feature type="non-terminal residue" evidence="5">
    <location>
        <position position="1"/>
    </location>
</feature>
<keyword evidence="3" id="KW-0143">Chaperone</keyword>
<dbReference type="CDD" id="cd10230">
    <property type="entry name" value="ASKHA_NBD_HSP70_HYOU1"/>
    <property type="match status" value="1"/>
</dbReference>
<accession>A0A9N9IBV6</accession>
<keyword evidence="6" id="KW-1185">Reference proteome</keyword>
<feature type="signal peptide" evidence="4">
    <location>
        <begin position="1"/>
        <end position="24"/>
    </location>
</feature>
<dbReference type="GO" id="GO:0140662">
    <property type="term" value="F:ATP-dependent protein folding chaperone"/>
    <property type="evidence" value="ECO:0007669"/>
    <property type="project" value="InterPro"/>
</dbReference>
<evidence type="ECO:0000256" key="1">
    <source>
        <dbReference type="ARBA" id="ARBA00022741"/>
    </source>
</evidence>
<feature type="chain" id="PRO_5040487739" evidence="4">
    <location>
        <begin position="25"/>
        <end position="270"/>
    </location>
</feature>
<dbReference type="InterPro" id="IPR013126">
    <property type="entry name" value="Hsp_70_fam"/>
</dbReference>
<dbReference type="Proteomes" id="UP000789342">
    <property type="component" value="Unassembled WGS sequence"/>
</dbReference>
<keyword evidence="4" id="KW-0732">Signal</keyword>
<dbReference type="OrthoDB" id="10262720at2759"/>
<keyword evidence="2" id="KW-0067">ATP-binding</keyword>
<dbReference type="GO" id="GO:0034663">
    <property type="term" value="C:endoplasmic reticulum chaperone complex"/>
    <property type="evidence" value="ECO:0007669"/>
    <property type="project" value="TreeGrafter"/>
</dbReference>
<dbReference type="Gene3D" id="3.30.420.40">
    <property type="match status" value="2"/>
</dbReference>
<dbReference type="AlphaFoldDB" id="A0A9N9IBV6"/>
<keyword evidence="1" id="KW-0547">Nucleotide-binding</keyword>
<dbReference type="GO" id="GO:0030968">
    <property type="term" value="P:endoplasmic reticulum unfolded protein response"/>
    <property type="evidence" value="ECO:0007669"/>
    <property type="project" value="TreeGrafter"/>
</dbReference>
<evidence type="ECO:0000256" key="3">
    <source>
        <dbReference type="ARBA" id="ARBA00023186"/>
    </source>
</evidence>
<dbReference type="PANTHER" id="PTHR45639:SF3">
    <property type="entry name" value="HYPOXIA UP-REGULATED PROTEIN 1"/>
    <property type="match status" value="1"/>
</dbReference>
<evidence type="ECO:0000313" key="5">
    <source>
        <dbReference type="EMBL" id="CAG8728436.1"/>
    </source>
</evidence>
<evidence type="ECO:0000256" key="2">
    <source>
        <dbReference type="ARBA" id="ARBA00022840"/>
    </source>
</evidence>
<evidence type="ECO:0000313" key="6">
    <source>
        <dbReference type="Proteomes" id="UP000789342"/>
    </source>
</evidence>
<dbReference type="PANTHER" id="PTHR45639">
    <property type="entry name" value="HSC70CB, ISOFORM G-RELATED"/>
    <property type="match status" value="1"/>
</dbReference>
<proteinExistence type="predicted"/>
<name>A0A9N9IBV6_9GLOM</name>
<protein>
    <submittedName>
        <fullName evidence="5">15224_t:CDS:1</fullName>
    </submittedName>
</protein>
<dbReference type="GO" id="GO:0005524">
    <property type="term" value="F:ATP binding"/>
    <property type="evidence" value="ECO:0007669"/>
    <property type="project" value="UniProtKB-KW"/>
</dbReference>
<evidence type="ECO:0000256" key="4">
    <source>
        <dbReference type="SAM" id="SignalP"/>
    </source>
</evidence>
<dbReference type="EMBL" id="CAJVPV010025226">
    <property type="protein sequence ID" value="CAG8728436.1"/>
    <property type="molecule type" value="Genomic_DNA"/>
</dbReference>